<dbReference type="PANTHER" id="PTHR47506">
    <property type="entry name" value="TRANSCRIPTIONAL REGULATORY PROTEIN"/>
    <property type="match status" value="1"/>
</dbReference>
<protein>
    <submittedName>
        <fullName evidence="6">TetR/AcrR family transcriptional regulator</fullName>
    </submittedName>
</protein>
<dbReference type="Proteomes" id="UP001595640">
    <property type="component" value="Unassembled WGS sequence"/>
</dbReference>
<dbReference type="InterPro" id="IPR001647">
    <property type="entry name" value="HTH_TetR"/>
</dbReference>
<dbReference type="Gene3D" id="1.10.357.10">
    <property type="entry name" value="Tetracycline Repressor, domain 2"/>
    <property type="match status" value="1"/>
</dbReference>
<dbReference type="InterPro" id="IPR009057">
    <property type="entry name" value="Homeodomain-like_sf"/>
</dbReference>
<dbReference type="PROSITE" id="PS50977">
    <property type="entry name" value="HTH_TETR_2"/>
    <property type="match status" value="1"/>
</dbReference>
<gene>
    <name evidence="6" type="ORF">ACFOEI_03130</name>
</gene>
<keyword evidence="1" id="KW-0805">Transcription regulation</keyword>
<sequence>MSYGRPLSFDPDEALQAAMEVFWAKGFATASLQDLLQAMHLSKSSFYQSFGSKQELFARCFNHYCRWRSARMRAGLRQAKSACDFIEDTFLSVAGGAESELEKRGCLLMNTASEFGQRDPKVAELVSSGLACFATVFREAIEQAQAEGSIDREKDPQSLADFLVSSMSGIRIMVKAGMSTPQTTEIVHIMLRCLK</sequence>
<keyword evidence="2 4" id="KW-0238">DNA-binding</keyword>
<dbReference type="Gene3D" id="1.10.10.60">
    <property type="entry name" value="Homeodomain-like"/>
    <property type="match status" value="1"/>
</dbReference>
<dbReference type="InterPro" id="IPR011075">
    <property type="entry name" value="TetR_C"/>
</dbReference>
<evidence type="ECO:0000256" key="4">
    <source>
        <dbReference type="PROSITE-ProRule" id="PRU00335"/>
    </source>
</evidence>
<dbReference type="RefSeq" id="WP_083933080.1">
    <property type="nucleotide sequence ID" value="NZ_BMXD01000019.1"/>
</dbReference>
<keyword evidence="7" id="KW-1185">Reference proteome</keyword>
<dbReference type="EMBL" id="JBHRUH010000005">
    <property type="protein sequence ID" value="MFC3291063.1"/>
    <property type="molecule type" value="Genomic_DNA"/>
</dbReference>
<evidence type="ECO:0000256" key="1">
    <source>
        <dbReference type="ARBA" id="ARBA00023015"/>
    </source>
</evidence>
<evidence type="ECO:0000256" key="3">
    <source>
        <dbReference type="ARBA" id="ARBA00023163"/>
    </source>
</evidence>
<evidence type="ECO:0000313" key="7">
    <source>
        <dbReference type="Proteomes" id="UP001595640"/>
    </source>
</evidence>
<evidence type="ECO:0000259" key="5">
    <source>
        <dbReference type="PROSITE" id="PS50977"/>
    </source>
</evidence>
<comment type="caution">
    <text evidence="6">The sequence shown here is derived from an EMBL/GenBank/DDBJ whole genome shotgun (WGS) entry which is preliminary data.</text>
</comment>
<evidence type="ECO:0000256" key="2">
    <source>
        <dbReference type="ARBA" id="ARBA00023125"/>
    </source>
</evidence>
<accession>A0ABV7LYG7</accession>
<proteinExistence type="predicted"/>
<dbReference type="InterPro" id="IPR036271">
    <property type="entry name" value="Tet_transcr_reg_TetR-rel_C_sf"/>
</dbReference>
<organism evidence="6 7">
    <name type="scientific">Modicisalibacter luteus</name>
    <dbReference type="NCBI Taxonomy" id="453962"/>
    <lineage>
        <taxon>Bacteria</taxon>
        <taxon>Pseudomonadati</taxon>
        <taxon>Pseudomonadota</taxon>
        <taxon>Gammaproteobacteria</taxon>
        <taxon>Oceanospirillales</taxon>
        <taxon>Halomonadaceae</taxon>
        <taxon>Modicisalibacter</taxon>
    </lineage>
</organism>
<dbReference type="SUPFAM" id="SSF46689">
    <property type="entry name" value="Homeodomain-like"/>
    <property type="match status" value="1"/>
</dbReference>
<dbReference type="Pfam" id="PF00440">
    <property type="entry name" value="TetR_N"/>
    <property type="match status" value="1"/>
</dbReference>
<dbReference type="Pfam" id="PF16925">
    <property type="entry name" value="TetR_C_13"/>
    <property type="match status" value="1"/>
</dbReference>
<reference evidence="7" key="1">
    <citation type="journal article" date="2019" name="Int. J. Syst. Evol. Microbiol.">
        <title>The Global Catalogue of Microorganisms (GCM) 10K type strain sequencing project: providing services to taxonomists for standard genome sequencing and annotation.</title>
        <authorList>
            <consortium name="The Broad Institute Genomics Platform"/>
            <consortium name="The Broad Institute Genome Sequencing Center for Infectious Disease"/>
            <person name="Wu L."/>
            <person name="Ma J."/>
        </authorList>
    </citation>
    <scope>NUCLEOTIDE SEQUENCE [LARGE SCALE GENOMIC DNA]</scope>
    <source>
        <strain evidence="7">KCTC 12847</strain>
    </source>
</reference>
<dbReference type="PRINTS" id="PR00455">
    <property type="entry name" value="HTHTETR"/>
</dbReference>
<feature type="DNA-binding region" description="H-T-H motif" evidence="4">
    <location>
        <begin position="31"/>
        <end position="50"/>
    </location>
</feature>
<feature type="domain" description="HTH tetR-type" evidence="5">
    <location>
        <begin position="8"/>
        <end position="68"/>
    </location>
</feature>
<dbReference type="SUPFAM" id="SSF48498">
    <property type="entry name" value="Tetracyclin repressor-like, C-terminal domain"/>
    <property type="match status" value="1"/>
</dbReference>
<dbReference type="PANTHER" id="PTHR47506:SF10">
    <property type="entry name" value="TRANSCRIPTIONAL REGULATORY PROTEIN"/>
    <property type="match status" value="1"/>
</dbReference>
<keyword evidence="3" id="KW-0804">Transcription</keyword>
<evidence type="ECO:0000313" key="6">
    <source>
        <dbReference type="EMBL" id="MFC3291063.1"/>
    </source>
</evidence>
<name>A0ABV7LYG7_9GAMM</name>